<keyword evidence="1" id="KW-0346">Stress response</keyword>
<feature type="compositionally biased region" description="Basic and acidic residues" evidence="4">
    <location>
        <begin position="111"/>
        <end position="123"/>
    </location>
</feature>
<feature type="region of interest" description="Disordered" evidence="4">
    <location>
        <begin position="1"/>
        <end position="96"/>
    </location>
</feature>
<evidence type="ECO:0000256" key="2">
    <source>
        <dbReference type="PROSITE-ProRule" id="PRU00285"/>
    </source>
</evidence>
<comment type="similarity">
    <text evidence="2 3">Belongs to the small heat shock protein (HSP20) family.</text>
</comment>
<feature type="region of interest" description="Disordered" evidence="4">
    <location>
        <begin position="109"/>
        <end position="151"/>
    </location>
</feature>
<comment type="caution">
    <text evidence="6">The sequence shown here is derived from an EMBL/GenBank/DDBJ whole genome shotgun (WGS) entry which is preliminary data.</text>
</comment>
<gene>
    <name evidence="6" type="ORF">VPNG_00364</name>
</gene>
<dbReference type="Pfam" id="PF00011">
    <property type="entry name" value="HSP20"/>
    <property type="match status" value="1"/>
</dbReference>
<evidence type="ECO:0000313" key="6">
    <source>
        <dbReference type="EMBL" id="ROW18294.1"/>
    </source>
</evidence>
<dbReference type="InParanoid" id="A0A423XNV5"/>
<feature type="compositionally biased region" description="Basic residues" evidence="4">
    <location>
        <begin position="56"/>
        <end position="76"/>
    </location>
</feature>
<evidence type="ECO:0000256" key="1">
    <source>
        <dbReference type="ARBA" id="ARBA00023016"/>
    </source>
</evidence>
<dbReference type="SUPFAM" id="SSF49764">
    <property type="entry name" value="HSP20-like chaperones"/>
    <property type="match status" value="1"/>
</dbReference>
<feature type="domain" description="SHSP" evidence="5">
    <location>
        <begin position="315"/>
        <end position="441"/>
    </location>
</feature>
<sequence>MAWPGSYNWNNFGSGVDHAPPPPRDFGPFANPEFWQRCFEERDGWEEWQPEPPRGPHGHPHGHGHGRRGGRRHSGRPGHGPGGEGHPDATDGEDFPPEYIDAEEVAAAVADGEKEQENEKDSDGANTPDTTTSDPPEGMKAVHREATDPEDHSAVEVVAAVVAAVASVLAAVEESTIDMALGHAVSATIVLHHHLPSLRASSVALAVAQVVQVAPTAVPMVLLMVLRRHRHSSRRSSELDLDLAARVVRMDVIPMALPMALHHPRRSSKDSLEAVQAVQVPAVAPEVLEVPTTYLERAQNPSREGAGDKSGDEKENESSFTPPLDLFEQTDRWVLHIAVPGAKKEDVGVSWDADRSVLSVSGVVHRPGDEEFLKGLKSGERSTGLFSRDVKLPPAEGEKKESSKEEVNVEAIEAKMEDGILIVTVPKIEKGWTEVKKVDIQ</sequence>
<dbReference type="PANTHER" id="PTHR11527">
    <property type="entry name" value="HEAT-SHOCK PROTEIN 20 FAMILY MEMBER"/>
    <property type="match status" value="1"/>
</dbReference>
<accession>A0A423XNV5</accession>
<proteinExistence type="inferred from homology"/>
<evidence type="ECO:0000259" key="5">
    <source>
        <dbReference type="PROSITE" id="PS01031"/>
    </source>
</evidence>
<dbReference type="CDD" id="cd06464">
    <property type="entry name" value="ACD_sHsps-like"/>
    <property type="match status" value="1"/>
</dbReference>
<evidence type="ECO:0000256" key="4">
    <source>
        <dbReference type="SAM" id="MobiDB-lite"/>
    </source>
</evidence>
<feature type="compositionally biased region" description="Basic and acidic residues" evidence="4">
    <location>
        <begin position="140"/>
        <end position="151"/>
    </location>
</feature>
<dbReference type="PROSITE" id="PS01031">
    <property type="entry name" value="SHSP"/>
    <property type="match status" value="1"/>
</dbReference>
<dbReference type="InterPro" id="IPR002068">
    <property type="entry name" value="A-crystallin/Hsp20_dom"/>
</dbReference>
<evidence type="ECO:0000313" key="7">
    <source>
        <dbReference type="Proteomes" id="UP000285146"/>
    </source>
</evidence>
<dbReference type="InterPro" id="IPR031107">
    <property type="entry name" value="Small_HSP"/>
</dbReference>
<organism evidence="6 7">
    <name type="scientific">Cytospora leucostoma</name>
    <dbReference type="NCBI Taxonomy" id="1230097"/>
    <lineage>
        <taxon>Eukaryota</taxon>
        <taxon>Fungi</taxon>
        <taxon>Dikarya</taxon>
        <taxon>Ascomycota</taxon>
        <taxon>Pezizomycotina</taxon>
        <taxon>Sordariomycetes</taxon>
        <taxon>Sordariomycetidae</taxon>
        <taxon>Diaporthales</taxon>
        <taxon>Cytosporaceae</taxon>
        <taxon>Cytospora</taxon>
    </lineage>
</organism>
<dbReference type="AlphaFoldDB" id="A0A423XNV5"/>
<keyword evidence="7" id="KW-1185">Reference proteome</keyword>
<feature type="compositionally biased region" description="Polar residues" evidence="4">
    <location>
        <begin position="124"/>
        <end position="134"/>
    </location>
</feature>
<feature type="compositionally biased region" description="Basic and acidic residues" evidence="4">
    <location>
        <begin position="305"/>
        <end position="317"/>
    </location>
</feature>
<dbReference type="Proteomes" id="UP000285146">
    <property type="component" value="Unassembled WGS sequence"/>
</dbReference>
<dbReference type="EMBL" id="LKEB01000001">
    <property type="protein sequence ID" value="ROW18294.1"/>
    <property type="molecule type" value="Genomic_DNA"/>
</dbReference>
<evidence type="ECO:0000256" key="3">
    <source>
        <dbReference type="RuleBase" id="RU003616"/>
    </source>
</evidence>
<dbReference type="OrthoDB" id="5511210at2759"/>
<feature type="region of interest" description="Disordered" evidence="4">
    <location>
        <begin position="293"/>
        <end position="323"/>
    </location>
</feature>
<dbReference type="InterPro" id="IPR008978">
    <property type="entry name" value="HSP20-like_chaperone"/>
</dbReference>
<dbReference type="Gene3D" id="2.60.40.790">
    <property type="match status" value="1"/>
</dbReference>
<name>A0A423XNV5_9PEZI</name>
<protein>
    <recommendedName>
        <fullName evidence="5">SHSP domain-containing protein</fullName>
    </recommendedName>
</protein>
<reference evidence="6 7" key="1">
    <citation type="submission" date="2015-09" db="EMBL/GenBank/DDBJ databases">
        <title>Host preference determinants of Valsa canker pathogens revealed by comparative genomics.</title>
        <authorList>
            <person name="Yin Z."/>
            <person name="Huang L."/>
        </authorList>
    </citation>
    <scope>NUCLEOTIDE SEQUENCE [LARGE SCALE GENOMIC DNA]</scope>
    <source>
        <strain evidence="6 7">SXYLt</strain>
    </source>
</reference>
<dbReference type="STRING" id="1230097.A0A423XNV5"/>